<comment type="similarity">
    <text evidence="7">Belongs to the shikimate kinase family.</text>
</comment>
<feature type="binding site" evidence="7">
    <location>
        <position position="121"/>
    </location>
    <ligand>
        <name>ATP</name>
        <dbReference type="ChEBI" id="CHEBI:30616"/>
    </ligand>
</feature>
<gene>
    <name evidence="7" type="primary">aroK</name>
    <name evidence="8" type="ORF">CSB45_04540</name>
</gene>
<dbReference type="GO" id="GO:0009073">
    <property type="term" value="P:aromatic amino acid family biosynthetic process"/>
    <property type="evidence" value="ECO:0007669"/>
    <property type="project" value="UniProtKB-KW"/>
</dbReference>
<sequence>MNIQKKNIVLIGMRGSGKTTIGIILASRLHREFIPMDALIVYEAGKTIPEIIAQDGWDRFRALETQVAWKIAGLRGTINATGGGVVLNPENVRLLRETGIVFWLDVSIGNSLQRIGEDPNRPSLTGKASRRDDMTAICAEREPFYRRAAHYRISTDEKSPEAIAAEIATLAQQHERKTL</sequence>
<evidence type="ECO:0000313" key="8">
    <source>
        <dbReference type="EMBL" id="PID58340.1"/>
    </source>
</evidence>
<name>A0A2G6E8C7_9BACT</name>
<keyword evidence="1 7" id="KW-0028">Amino-acid biosynthesis</keyword>
<evidence type="ECO:0000256" key="5">
    <source>
        <dbReference type="ARBA" id="ARBA00022840"/>
    </source>
</evidence>
<comment type="function">
    <text evidence="7">Catalyzes the specific phosphorylation of the 3-hydroxyl group of shikimic acid using ATP as a cosubstrate.</text>
</comment>
<keyword evidence="7" id="KW-0963">Cytoplasm</keyword>
<comment type="caution">
    <text evidence="8">The sequence shown here is derived from an EMBL/GenBank/DDBJ whole genome shotgun (WGS) entry which is preliminary data.</text>
</comment>
<comment type="pathway">
    <text evidence="7">Metabolic intermediate biosynthesis; chorismate biosynthesis; chorismate from D-erythrose 4-phosphate and phosphoenolpyruvate: step 5/7.</text>
</comment>
<feature type="binding site" evidence="7">
    <location>
        <position position="19"/>
    </location>
    <ligand>
        <name>Mg(2+)</name>
        <dbReference type="ChEBI" id="CHEBI:18420"/>
    </ligand>
</feature>
<dbReference type="InterPro" id="IPR000623">
    <property type="entry name" value="Shikimate_kinase/TSH1"/>
</dbReference>
<comment type="subcellular location">
    <subcellularLocation>
        <location evidence="7">Cytoplasm</location>
    </subcellularLocation>
</comment>
<dbReference type="PRINTS" id="PR01100">
    <property type="entry name" value="SHIKIMTKNASE"/>
</dbReference>
<accession>A0A2G6E8C7</accession>
<evidence type="ECO:0000256" key="7">
    <source>
        <dbReference type="HAMAP-Rule" id="MF_00109"/>
    </source>
</evidence>
<keyword evidence="5 7" id="KW-0067">ATP-binding</keyword>
<evidence type="ECO:0000256" key="6">
    <source>
        <dbReference type="ARBA" id="ARBA00023141"/>
    </source>
</evidence>
<evidence type="ECO:0000256" key="3">
    <source>
        <dbReference type="ARBA" id="ARBA00022741"/>
    </source>
</evidence>
<keyword evidence="2 7" id="KW-0808">Transferase</keyword>
<dbReference type="GO" id="GO:0000287">
    <property type="term" value="F:magnesium ion binding"/>
    <property type="evidence" value="ECO:0007669"/>
    <property type="project" value="UniProtKB-UniRule"/>
</dbReference>
<keyword evidence="6 7" id="KW-0057">Aromatic amino acid biosynthesis</keyword>
<feature type="binding site" evidence="7">
    <location>
        <position position="141"/>
    </location>
    <ligand>
        <name>substrate</name>
    </ligand>
</feature>
<feature type="binding site" evidence="7">
    <location>
        <begin position="15"/>
        <end position="20"/>
    </location>
    <ligand>
        <name>ATP</name>
        <dbReference type="ChEBI" id="CHEBI:30616"/>
    </ligand>
</feature>
<dbReference type="CDD" id="cd00464">
    <property type="entry name" value="SK"/>
    <property type="match status" value="1"/>
</dbReference>
<dbReference type="EC" id="2.7.1.71" evidence="7"/>
<feature type="binding site" evidence="7">
    <location>
        <position position="37"/>
    </location>
    <ligand>
        <name>substrate</name>
    </ligand>
</feature>
<evidence type="ECO:0000256" key="1">
    <source>
        <dbReference type="ARBA" id="ARBA00022605"/>
    </source>
</evidence>
<evidence type="ECO:0000256" key="4">
    <source>
        <dbReference type="ARBA" id="ARBA00022777"/>
    </source>
</evidence>
<evidence type="ECO:0000256" key="2">
    <source>
        <dbReference type="ARBA" id="ARBA00022679"/>
    </source>
</evidence>
<dbReference type="GO" id="GO:0004765">
    <property type="term" value="F:shikimate kinase activity"/>
    <property type="evidence" value="ECO:0007669"/>
    <property type="project" value="UniProtKB-UniRule"/>
</dbReference>
<dbReference type="Proteomes" id="UP000229740">
    <property type="component" value="Unassembled WGS sequence"/>
</dbReference>
<dbReference type="InterPro" id="IPR031322">
    <property type="entry name" value="Shikimate/glucono_kinase"/>
</dbReference>
<comment type="caution">
    <text evidence="7">Lacks conserved residue(s) required for the propagation of feature annotation.</text>
</comment>
<keyword evidence="7" id="KW-0479">Metal-binding</keyword>
<dbReference type="GO" id="GO:0005829">
    <property type="term" value="C:cytosol"/>
    <property type="evidence" value="ECO:0007669"/>
    <property type="project" value="TreeGrafter"/>
</dbReference>
<dbReference type="EMBL" id="PDPS01000023">
    <property type="protein sequence ID" value="PID58340.1"/>
    <property type="molecule type" value="Genomic_DNA"/>
</dbReference>
<dbReference type="SUPFAM" id="SSF52540">
    <property type="entry name" value="P-loop containing nucleoside triphosphate hydrolases"/>
    <property type="match status" value="1"/>
</dbReference>
<comment type="subunit">
    <text evidence="7">Monomer.</text>
</comment>
<protein>
    <recommendedName>
        <fullName evidence="7">Shikimate kinase</fullName>
        <shortName evidence="7">SK</shortName>
        <ecNumber evidence="7">2.7.1.71</ecNumber>
    </recommendedName>
</protein>
<proteinExistence type="inferred from homology"/>
<dbReference type="Pfam" id="PF01202">
    <property type="entry name" value="SKI"/>
    <property type="match status" value="1"/>
</dbReference>
<dbReference type="GO" id="GO:0008652">
    <property type="term" value="P:amino acid biosynthetic process"/>
    <property type="evidence" value="ECO:0007669"/>
    <property type="project" value="UniProtKB-KW"/>
</dbReference>
<comment type="catalytic activity">
    <reaction evidence="7">
        <text>shikimate + ATP = 3-phosphoshikimate + ADP + H(+)</text>
        <dbReference type="Rhea" id="RHEA:13121"/>
        <dbReference type="ChEBI" id="CHEBI:15378"/>
        <dbReference type="ChEBI" id="CHEBI:30616"/>
        <dbReference type="ChEBI" id="CHEBI:36208"/>
        <dbReference type="ChEBI" id="CHEBI:145989"/>
        <dbReference type="ChEBI" id="CHEBI:456216"/>
        <dbReference type="EC" id="2.7.1.71"/>
    </reaction>
</comment>
<dbReference type="PANTHER" id="PTHR21087">
    <property type="entry name" value="SHIKIMATE KINASE"/>
    <property type="match status" value="1"/>
</dbReference>
<dbReference type="HAMAP" id="MF_00109">
    <property type="entry name" value="Shikimate_kinase"/>
    <property type="match status" value="1"/>
</dbReference>
<feature type="binding site" evidence="7">
    <location>
        <position position="61"/>
    </location>
    <ligand>
        <name>substrate</name>
    </ligand>
</feature>
<organism evidence="8 9">
    <name type="scientific">candidate division KSB3 bacterium</name>
    <dbReference type="NCBI Taxonomy" id="2044937"/>
    <lineage>
        <taxon>Bacteria</taxon>
        <taxon>candidate division KSB3</taxon>
    </lineage>
</organism>
<dbReference type="GO" id="GO:0009423">
    <property type="term" value="P:chorismate biosynthetic process"/>
    <property type="evidence" value="ECO:0007669"/>
    <property type="project" value="UniProtKB-UniRule"/>
</dbReference>
<keyword evidence="4 7" id="KW-0418">Kinase</keyword>
<keyword evidence="7" id="KW-0460">Magnesium</keyword>
<evidence type="ECO:0000313" key="9">
    <source>
        <dbReference type="Proteomes" id="UP000229740"/>
    </source>
</evidence>
<dbReference type="AlphaFoldDB" id="A0A2G6E8C7"/>
<dbReference type="PANTHER" id="PTHR21087:SF16">
    <property type="entry name" value="SHIKIMATE KINASE 1, CHLOROPLASTIC"/>
    <property type="match status" value="1"/>
</dbReference>
<dbReference type="UniPathway" id="UPA00053">
    <property type="reaction ID" value="UER00088"/>
</dbReference>
<keyword evidence="3 7" id="KW-0547">Nucleotide-binding</keyword>
<dbReference type="InterPro" id="IPR027417">
    <property type="entry name" value="P-loop_NTPase"/>
</dbReference>
<comment type="cofactor">
    <cofactor evidence="7">
        <name>Mg(2+)</name>
        <dbReference type="ChEBI" id="CHEBI:18420"/>
    </cofactor>
    <text evidence="7">Binds 1 Mg(2+) ion per subunit.</text>
</comment>
<feature type="binding site" evidence="7">
    <location>
        <position position="83"/>
    </location>
    <ligand>
        <name>substrate</name>
    </ligand>
</feature>
<reference evidence="8 9" key="1">
    <citation type="submission" date="2017-10" db="EMBL/GenBank/DDBJ databases">
        <title>Novel microbial diversity and functional potential in the marine mammal oral microbiome.</title>
        <authorList>
            <person name="Dudek N.K."/>
            <person name="Sun C.L."/>
            <person name="Burstein D."/>
            <person name="Kantor R.S."/>
            <person name="Aliaga Goltsman D.S."/>
            <person name="Bik E.M."/>
            <person name="Thomas B.C."/>
            <person name="Banfield J.F."/>
            <person name="Relman D.A."/>
        </authorList>
    </citation>
    <scope>NUCLEOTIDE SEQUENCE [LARGE SCALE GENOMIC DNA]</scope>
    <source>
        <strain evidence="8">DOLZORAL124_49_17</strain>
    </source>
</reference>
<dbReference type="Gene3D" id="3.40.50.300">
    <property type="entry name" value="P-loop containing nucleotide triphosphate hydrolases"/>
    <property type="match status" value="1"/>
</dbReference>
<dbReference type="GO" id="GO:0005524">
    <property type="term" value="F:ATP binding"/>
    <property type="evidence" value="ECO:0007669"/>
    <property type="project" value="UniProtKB-UniRule"/>
</dbReference>